<dbReference type="InterPro" id="IPR015915">
    <property type="entry name" value="Kelch-typ_b-propeller"/>
</dbReference>
<evidence type="ECO:0000313" key="3">
    <source>
        <dbReference type="Proteomes" id="UP000501802"/>
    </source>
</evidence>
<dbReference type="Gene3D" id="2.120.10.80">
    <property type="entry name" value="Kelch-type beta propeller"/>
    <property type="match status" value="2"/>
</dbReference>
<dbReference type="RefSeq" id="WP_167214586.1">
    <property type="nucleotide sequence ID" value="NZ_CP050063.1"/>
</dbReference>
<dbReference type="Pfam" id="PF25852">
    <property type="entry name" value="DUF6242_C"/>
    <property type="match status" value="1"/>
</dbReference>
<keyword evidence="3" id="KW-1185">Reference proteome</keyword>
<evidence type="ECO:0000313" key="2">
    <source>
        <dbReference type="EMBL" id="QIP15746.1"/>
    </source>
</evidence>
<dbReference type="InterPro" id="IPR011043">
    <property type="entry name" value="Gal_Oxase/kelch_b-propeller"/>
</dbReference>
<dbReference type="EMBL" id="CP050063">
    <property type="protein sequence ID" value="QIP15746.1"/>
    <property type="molecule type" value="Genomic_DNA"/>
</dbReference>
<dbReference type="KEGG" id="spib:G8759_25485"/>
<protein>
    <recommendedName>
        <fullName evidence="1">DUF6242 domain-containing protein</fullName>
    </recommendedName>
</protein>
<gene>
    <name evidence="2" type="ORF">G8759_25485</name>
</gene>
<accession>A0A6G9ATU5</accession>
<evidence type="ECO:0000259" key="1">
    <source>
        <dbReference type="Pfam" id="PF25852"/>
    </source>
</evidence>
<dbReference type="AlphaFoldDB" id="A0A6G9ATU5"/>
<proteinExistence type="predicted"/>
<dbReference type="SUPFAM" id="SSF50965">
    <property type="entry name" value="Galactose oxidase, central domain"/>
    <property type="match status" value="1"/>
</dbReference>
<reference evidence="2 3" key="1">
    <citation type="submission" date="2020-03" db="EMBL/GenBank/DDBJ databases">
        <authorList>
            <person name="Kim M.K."/>
        </authorList>
    </citation>
    <scope>NUCLEOTIDE SEQUENCE [LARGE SCALE GENOMIC DNA]</scope>
    <source>
        <strain evidence="2 3">BT328</strain>
    </source>
</reference>
<dbReference type="Proteomes" id="UP000501802">
    <property type="component" value="Chromosome"/>
</dbReference>
<sequence length="329" mass="38327">MDSLFRYLLITFLLPWVINSEQLSKYTDGLAPISKPDYKWTKKLEEGPWKKSYNFQMFSHRDTLWVFHPDGNWFSIDGRDWKKSTLPNVISNLAFLDYIQFNDTILGLGHFTGNIERYTLRPEIYQTQDLKHWNRIAGQSNLPRRFFYHPFVFQHKIWLIGGENSQTQFADIWNSPDGVHWQNVKDNLPFGKRSGSQIVTLRNKLYLLNNDVWSSEDGVNWKLETPEIAKGIQIFGYAAVVLDGQIWLLGCNRNGQFSSQVLISSDGRNWREQNAPWSPRGGIAACVHRGKIYMTGGKYGGQDIRHPDFDYSNDVWTLERKLRVKNTAK</sequence>
<feature type="domain" description="DUF6242" evidence="1">
    <location>
        <begin position="132"/>
        <end position="225"/>
    </location>
</feature>
<dbReference type="InterPro" id="IPR058667">
    <property type="entry name" value="DUF6242_C"/>
</dbReference>
<organism evidence="2 3">
    <name type="scientific">Spirosoma aureum</name>
    <dbReference type="NCBI Taxonomy" id="2692134"/>
    <lineage>
        <taxon>Bacteria</taxon>
        <taxon>Pseudomonadati</taxon>
        <taxon>Bacteroidota</taxon>
        <taxon>Cytophagia</taxon>
        <taxon>Cytophagales</taxon>
        <taxon>Cytophagaceae</taxon>
        <taxon>Spirosoma</taxon>
    </lineage>
</organism>
<name>A0A6G9ATU5_9BACT</name>